<protein>
    <submittedName>
        <fullName evidence="1">Uncharacterized protein</fullName>
    </submittedName>
</protein>
<gene>
    <name evidence="1" type="ORF">G2W53_027223</name>
</gene>
<dbReference type="AlphaFoldDB" id="A0A834TGP6"/>
<sequence length="128" mass="14247">MEIQDILSITLPITQVKDILSQENSYPQALFHSANKDMNISQNPQFAPKALCPLEEEFFQKSEAEGTYSGKQGSPPILFQEQEVSPKALKISQLSDSKFIAPNIVHELGVPAKKRRNYVIKCDASKGV</sequence>
<dbReference type="EMBL" id="JAAIUW010000008">
    <property type="protein sequence ID" value="KAF7821768.1"/>
    <property type="molecule type" value="Genomic_DNA"/>
</dbReference>
<evidence type="ECO:0000313" key="2">
    <source>
        <dbReference type="Proteomes" id="UP000634136"/>
    </source>
</evidence>
<reference evidence="1" key="1">
    <citation type="submission" date="2020-09" db="EMBL/GenBank/DDBJ databases">
        <title>Genome-Enabled Discovery of Anthraquinone Biosynthesis in Senna tora.</title>
        <authorList>
            <person name="Kang S.-H."/>
            <person name="Pandey R.P."/>
            <person name="Lee C.-M."/>
            <person name="Sim J.-S."/>
            <person name="Jeong J.-T."/>
            <person name="Choi B.-S."/>
            <person name="Jung M."/>
            <person name="Ginzburg D."/>
            <person name="Zhao K."/>
            <person name="Won S.Y."/>
            <person name="Oh T.-J."/>
            <person name="Yu Y."/>
            <person name="Kim N.-H."/>
            <person name="Lee O.R."/>
            <person name="Lee T.-H."/>
            <person name="Bashyal P."/>
            <person name="Kim T.-S."/>
            <person name="Lee W.-H."/>
            <person name="Kawkins C."/>
            <person name="Kim C.-K."/>
            <person name="Kim J.S."/>
            <person name="Ahn B.O."/>
            <person name="Rhee S.Y."/>
            <person name="Sohng J.K."/>
        </authorList>
    </citation>
    <scope>NUCLEOTIDE SEQUENCE</scope>
    <source>
        <tissue evidence="1">Leaf</tissue>
    </source>
</reference>
<evidence type="ECO:0000313" key="1">
    <source>
        <dbReference type="EMBL" id="KAF7821768.1"/>
    </source>
</evidence>
<proteinExistence type="predicted"/>
<keyword evidence="2" id="KW-1185">Reference proteome</keyword>
<name>A0A834TGP6_9FABA</name>
<organism evidence="1 2">
    <name type="scientific">Senna tora</name>
    <dbReference type="NCBI Taxonomy" id="362788"/>
    <lineage>
        <taxon>Eukaryota</taxon>
        <taxon>Viridiplantae</taxon>
        <taxon>Streptophyta</taxon>
        <taxon>Embryophyta</taxon>
        <taxon>Tracheophyta</taxon>
        <taxon>Spermatophyta</taxon>
        <taxon>Magnoliopsida</taxon>
        <taxon>eudicotyledons</taxon>
        <taxon>Gunneridae</taxon>
        <taxon>Pentapetalae</taxon>
        <taxon>rosids</taxon>
        <taxon>fabids</taxon>
        <taxon>Fabales</taxon>
        <taxon>Fabaceae</taxon>
        <taxon>Caesalpinioideae</taxon>
        <taxon>Cassia clade</taxon>
        <taxon>Senna</taxon>
    </lineage>
</organism>
<dbReference type="Proteomes" id="UP000634136">
    <property type="component" value="Unassembled WGS sequence"/>
</dbReference>
<comment type="caution">
    <text evidence="1">The sequence shown here is derived from an EMBL/GenBank/DDBJ whole genome shotgun (WGS) entry which is preliminary data.</text>
</comment>
<accession>A0A834TGP6</accession>